<dbReference type="InterPro" id="IPR004606">
    <property type="entry name" value="Mop_domain"/>
</dbReference>
<dbReference type="Proteomes" id="UP001564657">
    <property type="component" value="Unassembled WGS sequence"/>
</dbReference>
<organism evidence="4 5">
    <name type="scientific">Clostridium moutaii</name>
    <dbReference type="NCBI Taxonomy" id="3240932"/>
    <lineage>
        <taxon>Bacteria</taxon>
        <taxon>Bacillati</taxon>
        <taxon>Bacillota</taxon>
        <taxon>Clostridia</taxon>
        <taxon>Eubacteriales</taxon>
        <taxon>Clostridiaceae</taxon>
        <taxon>Clostridium</taxon>
    </lineage>
</organism>
<dbReference type="InterPro" id="IPR005116">
    <property type="entry name" value="Transp-assoc_OB_typ1"/>
</dbReference>
<evidence type="ECO:0000313" key="4">
    <source>
        <dbReference type="EMBL" id="MEY8000925.1"/>
    </source>
</evidence>
<evidence type="ECO:0000259" key="3">
    <source>
        <dbReference type="PROSITE" id="PS51866"/>
    </source>
</evidence>
<dbReference type="RefSeq" id="WP_369704851.1">
    <property type="nucleotide sequence ID" value="NZ_JBGEWD010000011.1"/>
</dbReference>
<accession>A0ABV4BQV4</accession>
<dbReference type="InterPro" id="IPR008995">
    <property type="entry name" value="Mo/tungstate-bd_C_term_dom"/>
</dbReference>
<feature type="domain" description="Mop" evidence="3">
    <location>
        <begin position="8"/>
        <end position="73"/>
    </location>
</feature>
<protein>
    <submittedName>
        <fullName evidence="4">TOBE domain-containing protein</fullName>
    </submittedName>
</protein>
<reference evidence="4 5" key="1">
    <citation type="submission" date="2024-08" db="EMBL/GenBank/DDBJ databases">
        <title>Clostridium lapicellarii sp. nov., and Clostridium renhuaiense sp. nov., two species isolated from the mud in a fermentation cellar used for producing sauce-flavour Chinese liquors.</title>
        <authorList>
            <person name="Yang F."/>
            <person name="Wang H."/>
            <person name="Chen L.Q."/>
            <person name="Zhou N."/>
            <person name="Lu J.J."/>
            <person name="Pu X.X."/>
            <person name="Wan B."/>
            <person name="Wang L."/>
            <person name="Liu S.J."/>
        </authorList>
    </citation>
    <scope>NUCLEOTIDE SEQUENCE [LARGE SCALE GENOMIC DNA]</scope>
    <source>
        <strain evidence="4 5">MT-5</strain>
    </source>
</reference>
<comment type="caution">
    <text evidence="4">The sequence shown here is derived from an EMBL/GenBank/DDBJ whole genome shotgun (WGS) entry which is preliminary data.</text>
</comment>
<keyword evidence="1 2" id="KW-0500">Molybdenum</keyword>
<keyword evidence="5" id="KW-1185">Reference proteome</keyword>
<evidence type="ECO:0000256" key="1">
    <source>
        <dbReference type="ARBA" id="ARBA00022505"/>
    </source>
</evidence>
<dbReference type="Gene3D" id="2.40.50.100">
    <property type="match status" value="1"/>
</dbReference>
<dbReference type="Pfam" id="PF03459">
    <property type="entry name" value="TOBE"/>
    <property type="match status" value="1"/>
</dbReference>
<evidence type="ECO:0000313" key="5">
    <source>
        <dbReference type="Proteomes" id="UP001564657"/>
    </source>
</evidence>
<proteinExistence type="predicted"/>
<gene>
    <name evidence="4" type="ORF">AB8U03_12100</name>
</gene>
<dbReference type="EMBL" id="JBGEWD010000011">
    <property type="protein sequence ID" value="MEY8000925.1"/>
    <property type="molecule type" value="Genomic_DNA"/>
</dbReference>
<evidence type="ECO:0000256" key="2">
    <source>
        <dbReference type="PROSITE-ProRule" id="PRU01213"/>
    </source>
</evidence>
<dbReference type="PROSITE" id="PS51866">
    <property type="entry name" value="MOP"/>
    <property type="match status" value="1"/>
</dbReference>
<dbReference type="SUPFAM" id="SSF50331">
    <property type="entry name" value="MOP-like"/>
    <property type="match status" value="1"/>
</dbReference>
<name>A0ABV4BQV4_9CLOT</name>
<sequence>MLSKGTFVSSARNILKGNVIDIINVDNCSVIVVVDIGIPIKSLITTKSLNKMGIGKGTELYVVFKTVSVIVYK</sequence>